<evidence type="ECO:0000256" key="8">
    <source>
        <dbReference type="ARBA" id="ARBA00047883"/>
    </source>
</evidence>
<dbReference type="GO" id="GO:0009228">
    <property type="term" value="P:thiamine biosynthetic process"/>
    <property type="evidence" value="ECO:0007669"/>
    <property type="project" value="UniProtKB-KW"/>
</dbReference>
<accession>A0A6J4CZB7</accession>
<dbReference type="Gene3D" id="3.20.20.70">
    <property type="entry name" value="Aldolase class I"/>
    <property type="match status" value="1"/>
</dbReference>
<dbReference type="PANTHER" id="PTHR20857:SF15">
    <property type="entry name" value="THIAMINE-PHOSPHATE SYNTHASE"/>
    <property type="match status" value="1"/>
</dbReference>
<comment type="function">
    <text evidence="9">Condenses 4-methyl-5-(beta-hydroxyethyl)thiazole monophosphate (THZ-P) and 2-methyl-4-amino-5-hydroxymethyl pyrimidine pyrophosphate (HMP-PP) to form thiamine monophosphate (TMP).</text>
</comment>
<dbReference type="CDD" id="cd00564">
    <property type="entry name" value="TMP_TenI"/>
    <property type="match status" value="1"/>
</dbReference>
<evidence type="ECO:0000256" key="11">
    <source>
        <dbReference type="RuleBase" id="RU004253"/>
    </source>
</evidence>
<feature type="binding site" evidence="9">
    <location>
        <begin position="38"/>
        <end position="42"/>
    </location>
    <ligand>
        <name>4-amino-2-methyl-5-(diphosphooxymethyl)pyrimidine</name>
        <dbReference type="ChEBI" id="CHEBI:57841"/>
    </ligand>
</feature>
<feature type="binding site" evidence="9">
    <location>
        <begin position="134"/>
        <end position="136"/>
    </location>
    <ligand>
        <name>2-[(2R,5Z)-2-carboxy-4-methylthiazol-5(2H)-ylidene]ethyl phosphate</name>
        <dbReference type="ChEBI" id="CHEBI:62899"/>
    </ligand>
</feature>
<protein>
    <recommendedName>
        <fullName evidence="9">Thiamine-phosphate synthase</fullName>
        <shortName evidence="9">TP synthase</shortName>
        <shortName evidence="9">TPS</shortName>
        <ecNumber evidence="9">2.5.1.3</ecNumber>
    </recommendedName>
    <alternativeName>
        <fullName evidence="9">Thiamine-phosphate pyrophosphorylase</fullName>
        <shortName evidence="9">TMP pyrophosphorylase</shortName>
        <shortName evidence="9">TMP-PPase</shortName>
    </alternativeName>
</protein>
<comment type="similarity">
    <text evidence="9 10">Belongs to the thiamine-phosphate synthase family.</text>
</comment>
<keyword evidence="5 9" id="KW-0784">Thiamine biosynthesis</keyword>
<evidence type="ECO:0000259" key="12">
    <source>
        <dbReference type="Pfam" id="PF02581"/>
    </source>
</evidence>
<dbReference type="HAMAP" id="MF_00097">
    <property type="entry name" value="TMP_synthase"/>
    <property type="match status" value="1"/>
</dbReference>
<keyword evidence="3 9" id="KW-0479">Metal-binding</keyword>
<dbReference type="UniPathway" id="UPA00060">
    <property type="reaction ID" value="UER00141"/>
</dbReference>
<evidence type="ECO:0000313" key="16">
    <source>
        <dbReference type="Proteomes" id="UP000509742"/>
    </source>
</evidence>
<gene>
    <name evidence="9 14" type="primary">thiE</name>
    <name evidence="13" type="ORF">NHP190020_15540</name>
    <name evidence="14" type="ORF">SNTW_14910</name>
</gene>
<organism evidence="14 15">
    <name type="scientific">Helicobacter suis</name>
    <dbReference type="NCBI Taxonomy" id="104628"/>
    <lineage>
        <taxon>Bacteria</taxon>
        <taxon>Pseudomonadati</taxon>
        <taxon>Campylobacterota</taxon>
        <taxon>Epsilonproteobacteria</taxon>
        <taxon>Campylobacterales</taxon>
        <taxon>Helicobacteraceae</taxon>
        <taxon>Helicobacter</taxon>
    </lineage>
</organism>
<evidence type="ECO:0000256" key="7">
    <source>
        <dbReference type="ARBA" id="ARBA00047851"/>
    </source>
</evidence>
<evidence type="ECO:0000256" key="9">
    <source>
        <dbReference type="HAMAP-Rule" id="MF_00097"/>
    </source>
</evidence>
<dbReference type="GO" id="GO:0005737">
    <property type="term" value="C:cytoplasm"/>
    <property type="evidence" value="ECO:0007669"/>
    <property type="project" value="TreeGrafter"/>
</dbReference>
<evidence type="ECO:0000256" key="4">
    <source>
        <dbReference type="ARBA" id="ARBA00022842"/>
    </source>
</evidence>
<comment type="catalytic activity">
    <reaction evidence="7 9 10">
        <text>2-(2-carboxy-4-methylthiazol-5-yl)ethyl phosphate + 4-amino-2-methyl-5-(diphosphooxymethyl)pyrimidine + 2 H(+) = thiamine phosphate + CO2 + diphosphate</text>
        <dbReference type="Rhea" id="RHEA:47848"/>
        <dbReference type="ChEBI" id="CHEBI:15378"/>
        <dbReference type="ChEBI" id="CHEBI:16526"/>
        <dbReference type="ChEBI" id="CHEBI:33019"/>
        <dbReference type="ChEBI" id="CHEBI:37575"/>
        <dbReference type="ChEBI" id="CHEBI:57841"/>
        <dbReference type="ChEBI" id="CHEBI:62890"/>
        <dbReference type="EC" id="2.5.1.3"/>
    </reaction>
</comment>
<feature type="binding site" evidence="9">
    <location>
        <position position="137"/>
    </location>
    <ligand>
        <name>4-amino-2-methyl-5-(diphosphooxymethyl)pyrimidine</name>
        <dbReference type="ChEBI" id="CHEBI:57841"/>
    </ligand>
</feature>
<keyword evidence="16" id="KW-1185">Reference proteome</keyword>
<reference evidence="14 15" key="1">
    <citation type="submission" date="2019-06" db="EMBL/GenBank/DDBJ databases">
        <title>Complete genome sequence of Helicobacter suis SNTW101c.</title>
        <authorList>
            <person name="Rimbara E."/>
            <person name="Suzuki M."/>
            <person name="Matsui H."/>
            <person name="Nakamura M."/>
            <person name="Mori S."/>
            <person name="Shibayama K."/>
        </authorList>
    </citation>
    <scope>NUCLEOTIDE SEQUENCE [LARGE SCALE GENOMIC DNA]</scope>
    <source>
        <strain evidence="14 15">SNTW101c</strain>
    </source>
</reference>
<keyword evidence="2 9" id="KW-0808">Transferase</keyword>
<sequence>MGIELKGLYAISDEKLTPYHDLPKLLEQAILGGVKLFQLRDKSHSDQNLRGLVNELSFLCTEKNVGFILNDRLELALECGVWGLHLGAKDTPLQEARSLFRGVIGVSCYGDLQRALKVQQMGADYVAFGACFVSQTKPNAPCIDLKILQEARACLKIPICAIGGITPFNVDQLGSVDLVAVVASLWVGDVLKNAQSLSLNSRNSKSF</sequence>
<dbReference type="InterPro" id="IPR013785">
    <property type="entry name" value="Aldolase_TIM"/>
</dbReference>
<evidence type="ECO:0000313" key="13">
    <source>
        <dbReference type="EMBL" id="BCD46515.1"/>
    </source>
</evidence>
<keyword evidence="4 9" id="KW-0460">Magnesium</keyword>
<name>A0A6J4CZB7_9HELI</name>
<dbReference type="GO" id="GO:0004789">
    <property type="term" value="F:thiamine-phosphate diphosphorylase activity"/>
    <property type="evidence" value="ECO:0007669"/>
    <property type="project" value="UniProtKB-UniRule"/>
</dbReference>
<dbReference type="NCBIfam" id="TIGR00693">
    <property type="entry name" value="thiE"/>
    <property type="match status" value="1"/>
</dbReference>
<feature type="binding site" evidence="9">
    <location>
        <position position="107"/>
    </location>
    <ligand>
        <name>4-amino-2-methyl-5-(diphosphooxymethyl)pyrimidine</name>
        <dbReference type="ChEBI" id="CHEBI:57841"/>
    </ligand>
</feature>
<dbReference type="InterPro" id="IPR036206">
    <property type="entry name" value="ThiamineP_synth_sf"/>
</dbReference>
<evidence type="ECO:0000256" key="1">
    <source>
        <dbReference type="ARBA" id="ARBA00005165"/>
    </source>
</evidence>
<feature type="binding site" evidence="9">
    <location>
        <position position="164"/>
    </location>
    <ligand>
        <name>2-[(2R,5Z)-2-carboxy-4-methylthiazol-5(2H)-ylidene]ethyl phosphate</name>
        <dbReference type="ChEBI" id="CHEBI:62899"/>
    </ligand>
</feature>
<dbReference type="Proteomes" id="UP000317935">
    <property type="component" value="Chromosome"/>
</dbReference>
<feature type="binding site" evidence="9">
    <location>
        <position position="70"/>
    </location>
    <ligand>
        <name>4-amino-2-methyl-5-(diphosphooxymethyl)pyrimidine</name>
        <dbReference type="ChEBI" id="CHEBI:57841"/>
    </ligand>
</feature>
<dbReference type="SUPFAM" id="SSF51391">
    <property type="entry name" value="Thiamin phosphate synthase"/>
    <property type="match status" value="1"/>
</dbReference>
<dbReference type="GO" id="GO:0000287">
    <property type="term" value="F:magnesium ion binding"/>
    <property type="evidence" value="ECO:0007669"/>
    <property type="project" value="UniProtKB-UniRule"/>
</dbReference>
<feature type="domain" description="Thiamine phosphate synthase/TenI" evidence="12">
    <location>
        <begin position="8"/>
        <end position="184"/>
    </location>
</feature>
<evidence type="ECO:0000313" key="14">
    <source>
        <dbReference type="EMBL" id="BCD70846.1"/>
    </source>
</evidence>
<comment type="cofactor">
    <cofactor evidence="9">
        <name>Mg(2+)</name>
        <dbReference type="ChEBI" id="CHEBI:18420"/>
    </cofactor>
    <text evidence="9">Binds 1 Mg(2+) ion per subunit.</text>
</comment>
<dbReference type="EC" id="2.5.1.3" evidence="9"/>
<dbReference type="PANTHER" id="PTHR20857">
    <property type="entry name" value="THIAMINE-PHOSPHATE PYROPHOSPHORYLASE"/>
    <property type="match status" value="1"/>
</dbReference>
<comment type="catalytic activity">
    <reaction evidence="6 9 10">
        <text>4-methyl-5-(2-phosphooxyethyl)-thiazole + 4-amino-2-methyl-5-(diphosphooxymethyl)pyrimidine + H(+) = thiamine phosphate + diphosphate</text>
        <dbReference type="Rhea" id="RHEA:22328"/>
        <dbReference type="ChEBI" id="CHEBI:15378"/>
        <dbReference type="ChEBI" id="CHEBI:33019"/>
        <dbReference type="ChEBI" id="CHEBI:37575"/>
        <dbReference type="ChEBI" id="CHEBI:57841"/>
        <dbReference type="ChEBI" id="CHEBI:58296"/>
        <dbReference type="EC" id="2.5.1.3"/>
    </reaction>
</comment>
<proteinExistence type="inferred from homology"/>
<dbReference type="Pfam" id="PF02581">
    <property type="entry name" value="TMP-TENI"/>
    <property type="match status" value="1"/>
</dbReference>
<comment type="caution">
    <text evidence="9">Lacks conserved residue(s) required for the propagation of feature annotation.</text>
</comment>
<dbReference type="AlphaFoldDB" id="A0A6J4CZB7"/>
<dbReference type="Proteomes" id="UP000509742">
    <property type="component" value="Chromosome"/>
</dbReference>
<dbReference type="RefSeq" id="WP_006563816.1">
    <property type="nucleotide sequence ID" value="NZ_AP019774.1"/>
</dbReference>
<evidence type="ECO:0000256" key="5">
    <source>
        <dbReference type="ARBA" id="ARBA00022977"/>
    </source>
</evidence>
<evidence type="ECO:0000256" key="6">
    <source>
        <dbReference type="ARBA" id="ARBA00047334"/>
    </source>
</evidence>
<feature type="binding site" evidence="9">
    <location>
        <position position="90"/>
    </location>
    <ligand>
        <name>Mg(2+)</name>
        <dbReference type="ChEBI" id="CHEBI:18420"/>
    </ligand>
</feature>
<evidence type="ECO:0000313" key="15">
    <source>
        <dbReference type="Proteomes" id="UP000317935"/>
    </source>
</evidence>
<comment type="pathway">
    <text evidence="1 9 11">Cofactor biosynthesis; thiamine diphosphate biosynthesis; thiamine phosphate from 4-amino-2-methyl-5-diphosphomethylpyrimidine and 4-methyl-5-(2-phosphoethyl)-thiazole: step 1/1.</text>
</comment>
<reference evidence="13 16" key="2">
    <citation type="submission" date="2020-04" db="EMBL/GenBank/DDBJ databases">
        <title>Genomic analysis of gastric non-Helicobacter pylori Helicobacters isolated in Japan.</title>
        <authorList>
            <person name="Suzuki M."/>
            <person name="Rimbara E."/>
        </authorList>
    </citation>
    <scope>NUCLEOTIDE SEQUENCE [LARGE SCALE GENOMIC DNA]</scope>
    <source>
        <strain evidence="13 16">NHP19-0020</strain>
    </source>
</reference>
<dbReference type="EMBL" id="AP019774">
    <property type="protein sequence ID" value="BCD70846.1"/>
    <property type="molecule type" value="Genomic_DNA"/>
</dbReference>
<dbReference type="GeneID" id="56928901"/>
<dbReference type="GO" id="GO:0009229">
    <property type="term" value="P:thiamine diphosphate biosynthetic process"/>
    <property type="evidence" value="ECO:0007669"/>
    <property type="project" value="UniProtKB-UniRule"/>
</dbReference>
<feature type="binding site" evidence="9">
    <location>
        <position position="71"/>
    </location>
    <ligand>
        <name>Mg(2+)</name>
        <dbReference type="ChEBI" id="CHEBI:18420"/>
    </ligand>
</feature>
<evidence type="ECO:0000256" key="2">
    <source>
        <dbReference type="ARBA" id="ARBA00022679"/>
    </source>
</evidence>
<evidence type="ECO:0000256" key="10">
    <source>
        <dbReference type="RuleBase" id="RU003826"/>
    </source>
</evidence>
<dbReference type="InterPro" id="IPR034291">
    <property type="entry name" value="TMP_synthase"/>
</dbReference>
<dbReference type="InterPro" id="IPR022998">
    <property type="entry name" value="ThiamineP_synth_TenI"/>
</dbReference>
<dbReference type="EMBL" id="AP023036">
    <property type="protein sequence ID" value="BCD46515.1"/>
    <property type="molecule type" value="Genomic_DNA"/>
</dbReference>
<comment type="catalytic activity">
    <reaction evidence="8 9 10">
        <text>2-[(2R,5Z)-2-carboxy-4-methylthiazol-5(2H)-ylidene]ethyl phosphate + 4-amino-2-methyl-5-(diphosphooxymethyl)pyrimidine + 2 H(+) = thiamine phosphate + CO2 + diphosphate</text>
        <dbReference type="Rhea" id="RHEA:47844"/>
        <dbReference type="ChEBI" id="CHEBI:15378"/>
        <dbReference type="ChEBI" id="CHEBI:16526"/>
        <dbReference type="ChEBI" id="CHEBI:33019"/>
        <dbReference type="ChEBI" id="CHEBI:37575"/>
        <dbReference type="ChEBI" id="CHEBI:57841"/>
        <dbReference type="ChEBI" id="CHEBI:62899"/>
        <dbReference type="EC" id="2.5.1.3"/>
    </reaction>
</comment>
<evidence type="ECO:0000256" key="3">
    <source>
        <dbReference type="ARBA" id="ARBA00022723"/>
    </source>
</evidence>